<dbReference type="EMBL" id="RAWI01000140">
    <property type="protein sequence ID" value="RKI06825.1"/>
    <property type="molecule type" value="Genomic_DNA"/>
</dbReference>
<feature type="region of interest" description="Disordered" evidence="1">
    <location>
        <begin position="1"/>
        <end position="37"/>
    </location>
</feature>
<dbReference type="InterPro" id="IPR036116">
    <property type="entry name" value="FN3_sf"/>
</dbReference>
<dbReference type="InterPro" id="IPR003961">
    <property type="entry name" value="FN3_dom"/>
</dbReference>
<evidence type="ECO:0000313" key="3">
    <source>
        <dbReference type="EMBL" id="RKI06825.1"/>
    </source>
</evidence>
<dbReference type="SUPFAM" id="SSF49265">
    <property type="entry name" value="Fibronectin type III"/>
    <property type="match status" value="1"/>
</dbReference>
<reference evidence="3 4" key="1">
    <citation type="submission" date="2018-09" db="EMBL/GenBank/DDBJ databases">
        <authorList>
            <person name="Livingstone P.G."/>
            <person name="Whitworth D.E."/>
        </authorList>
    </citation>
    <scope>NUCLEOTIDE SEQUENCE [LARGE SCALE GENOMIC DNA]</scope>
    <source>
        <strain evidence="3 4">CA031B</strain>
    </source>
</reference>
<evidence type="ECO:0000256" key="1">
    <source>
        <dbReference type="SAM" id="MobiDB-lite"/>
    </source>
</evidence>
<gene>
    <name evidence="3" type="ORF">D7Y13_19285</name>
</gene>
<sequence length="517" mass="55989">MNPPDVLWTDPREGTASVADGDLLPGCGEPDAGTGEVDAGTPDTSVLVTADSRFHTSTGVTVVPQDLSTRDLEILIPNPDGVGFERRSGTPVAGGMRFDDIPEGEFFVRSNHLHYLTRERRFDLGVNRVGRHDAVASSVSYSPAMADLTGLDPWQEYEHTGAPGSALQVVSGDVDLAASLDFSWMPPVGSTSYYDPEAFLTGFTGYPLPVLDPTKGDRVYVNQLNAVPSGTLPSGGPMAYTTVTSSQHLPAFAFTPDGTTAMPLFAALQPTAQNAFSMEWRLSEFTRWRADANPTSTLSASWFQVLPVPHGLQDGWVGYQGELLNLNLPRGETGVITRRLSFGNPYPASWGVLGLASYSFRSATPVVVGSRNHYPNGTISVIDRLDHLIAGPIQPRISPPQELRIDGLDAYEPRSVGSTQPVVSWQQPVLGTPRAYIVVLTRLTDSFNAQPTKRFYVPGNRNHLRLPASALEPGSTYYLRVTADGSPNYEPWRAPYVSSERLPLYSADTFSAAFTTP</sequence>
<protein>
    <recommendedName>
        <fullName evidence="2">Fibronectin type-III domain-containing protein</fullName>
    </recommendedName>
</protein>
<accession>A0ABX9QIQ0</accession>
<evidence type="ECO:0000259" key="2">
    <source>
        <dbReference type="PROSITE" id="PS50853"/>
    </source>
</evidence>
<name>A0ABX9QIQ0_9BACT</name>
<proteinExistence type="predicted"/>
<dbReference type="Gene3D" id="2.60.40.10">
    <property type="entry name" value="Immunoglobulins"/>
    <property type="match status" value="1"/>
</dbReference>
<organism evidence="3 4">
    <name type="scientific">Corallococcus praedator</name>
    <dbReference type="NCBI Taxonomy" id="2316724"/>
    <lineage>
        <taxon>Bacteria</taxon>
        <taxon>Pseudomonadati</taxon>
        <taxon>Myxococcota</taxon>
        <taxon>Myxococcia</taxon>
        <taxon>Myxococcales</taxon>
        <taxon>Cystobacterineae</taxon>
        <taxon>Myxococcaceae</taxon>
        <taxon>Corallococcus</taxon>
    </lineage>
</organism>
<feature type="domain" description="Fibronectin type-III" evidence="2">
    <location>
        <begin position="399"/>
        <end position="503"/>
    </location>
</feature>
<dbReference type="Proteomes" id="UP000278907">
    <property type="component" value="Unassembled WGS sequence"/>
</dbReference>
<evidence type="ECO:0000313" key="4">
    <source>
        <dbReference type="Proteomes" id="UP000278907"/>
    </source>
</evidence>
<dbReference type="InterPro" id="IPR013783">
    <property type="entry name" value="Ig-like_fold"/>
</dbReference>
<dbReference type="PROSITE" id="PS50853">
    <property type="entry name" value="FN3"/>
    <property type="match status" value="1"/>
</dbReference>
<comment type="caution">
    <text evidence="3">The sequence shown here is derived from an EMBL/GenBank/DDBJ whole genome shotgun (WGS) entry which is preliminary data.</text>
</comment>
<keyword evidence="4" id="KW-1185">Reference proteome</keyword>